<dbReference type="Pfam" id="PF02535">
    <property type="entry name" value="Zip"/>
    <property type="match status" value="1"/>
</dbReference>
<protein>
    <submittedName>
        <fullName evidence="8">SLC39A12 protein</fullName>
    </submittedName>
</protein>
<evidence type="ECO:0000256" key="7">
    <source>
        <dbReference type="SAM" id="SignalP"/>
    </source>
</evidence>
<keyword evidence="9" id="KW-1185">Reference proteome</keyword>
<evidence type="ECO:0000313" key="9">
    <source>
        <dbReference type="Proteomes" id="UP000601435"/>
    </source>
</evidence>
<dbReference type="GO" id="GO:0030003">
    <property type="term" value="P:intracellular monoatomic cation homeostasis"/>
    <property type="evidence" value="ECO:0007669"/>
    <property type="project" value="TreeGrafter"/>
</dbReference>
<dbReference type="GO" id="GO:0005385">
    <property type="term" value="F:zinc ion transmembrane transporter activity"/>
    <property type="evidence" value="ECO:0007669"/>
    <property type="project" value="TreeGrafter"/>
</dbReference>
<keyword evidence="4 6" id="KW-1133">Transmembrane helix</keyword>
<evidence type="ECO:0000256" key="4">
    <source>
        <dbReference type="ARBA" id="ARBA00022989"/>
    </source>
</evidence>
<keyword evidence="7" id="KW-0732">Signal</keyword>
<dbReference type="InterPro" id="IPR050799">
    <property type="entry name" value="ZIP_Transporter"/>
</dbReference>
<accession>A0A812ZXP0</accession>
<dbReference type="AlphaFoldDB" id="A0A812ZXP0"/>
<keyword evidence="5 6" id="KW-0472">Membrane</keyword>
<feature type="chain" id="PRO_5032557600" evidence="7">
    <location>
        <begin position="17"/>
        <end position="389"/>
    </location>
</feature>
<dbReference type="OrthoDB" id="6096490at2759"/>
<evidence type="ECO:0000256" key="1">
    <source>
        <dbReference type="ARBA" id="ARBA00004141"/>
    </source>
</evidence>
<dbReference type="EMBL" id="CAJNJA010050915">
    <property type="protein sequence ID" value="CAE7843122.1"/>
    <property type="molecule type" value="Genomic_DNA"/>
</dbReference>
<comment type="subcellular location">
    <subcellularLocation>
        <location evidence="1">Membrane</location>
        <topology evidence="1">Multi-pass membrane protein</topology>
    </subcellularLocation>
</comment>
<dbReference type="GO" id="GO:0140410">
    <property type="term" value="F:monoatomic cation:bicarbonate symporter activity"/>
    <property type="evidence" value="ECO:0007669"/>
    <property type="project" value="TreeGrafter"/>
</dbReference>
<organism evidence="8 9">
    <name type="scientific">Symbiodinium necroappetens</name>
    <dbReference type="NCBI Taxonomy" id="1628268"/>
    <lineage>
        <taxon>Eukaryota</taxon>
        <taxon>Sar</taxon>
        <taxon>Alveolata</taxon>
        <taxon>Dinophyceae</taxon>
        <taxon>Suessiales</taxon>
        <taxon>Symbiodiniaceae</taxon>
        <taxon>Symbiodinium</taxon>
    </lineage>
</organism>
<feature type="transmembrane region" description="Helical" evidence="6">
    <location>
        <begin position="312"/>
        <end position="327"/>
    </location>
</feature>
<evidence type="ECO:0000256" key="5">
    <source>
        <dbReference type="ARBA" id="ARBA00023136"/>
    </source>
</evidence>
<evidence type="ECO:0000256" key="3">
    <source>
        <dbReference type="ARBA" id="ARBA00022692"/>
    </source>
</evidence>
<feature type="transmembrane region" description="Helical" evidence="6">
    <location>
        <begin position="347"/>
        <end position="365"/>
    </location>
</feature>
<name>A0A812ZXP0_9DINO</name>
<dbReference type="GO" id="GO:0005886">
    <property type="term" value="C:plasma membrane"/>
    <property type="evidence" value="ECO:0007669"/>
    <property type="project" value="TreeGrafter"/>
</dbReference>
<feature type="transmembrane region" description="Helical" evidence="6">
    <location>
        <begin position="286"/>
        <end position="305"/>
    </location>
</feature>
<evidence type="ECO:0000256" key="6">
    <source>
        <dbReference type="SAM" id="Phobius"/>
    </source>
</evidence>
<dbReference type="GO" id="GO:0071578">
    <property type="term" value="P:zinc ion import across plasma membrane"/>
    <property type="evidence" value="ECO:0007669"/>
    <property type="project" value="TreeGrafter"/>
</dbReference>
<feature type="signal peptide" evidence="7">
    <location>
        <begin position="1"/>
        <end position="16"/>
    </location>
</feature>
<evidence type="ECO:0000313" key="8">
    <source>
        <dbReference type="EMBL" id="CAE7843122.1"/>
    </source>
</evidence>
<reference evidence="8" key="1">
    <citation type="submission" date="2021-02" db="EMBL/GenBank/DDBJ databases">
        <authorList>
            <person name="Dougan E. K."/>
            <person name="Rhodes N."/>
            <person name="Thang M."/>
            <person name="Chan C."/>
        </authorList>
    </citation>
    <scope>NUCLEOTIDE SEQUENCE</scope>
</reference>
<keyword evidence="3 6" id="KW-0812">Transmembrane</keyword>
<evidence type="ECO:0000256" key="2">
    <source>
        <dbReference type="ARBA" id="ARBA00006939"/>
    </source>
</evidence>
<proteinExistence type="inferred from homology"/>
<dbReference type="PANTHER" id="PTHR12191">
    <property type="entry name" value="SOLUTE CARRIER FAMILY 39"/>
    <property type="match status" value="1"/>
</dbReference>
<dbReference type="InterPro" id="IPR003689">
    <property type="entry name" value="ZIP"/>
</dbReference>
<dbReference type="Proteomes" id="UP000601435">
    <property type="component" value="Unassembled WGS sequence"/>
</dbReference>
<comment type="caution">
    <text evidence="8">The sequence shown here is derived from an EMBL/GenBank/DDBJ whole genome shotgun (WGS) entry which is preliminary data.</text>
</comment>
<sequence length="389" mass="41187">MKQWAAAFLVLRFALAQTDDHGHDHGHDHGSGAFEWAGIFDTPNSNYLWTAQKTDGGYADPTLKMVALPTATVSQQALSDLEAQGETAMEATDSTCTTVQSGGTITPAANTCYILEFESSAWQSLFNIDASATAGIAFFTNHGPTEFEADAHYLKDSVGEDIEPVGELPEVTVTPAPETPYDWGLILAAVLVNVVAETSKEDAEGTVLNEEQKFRARARLLGAVLIGDFFHNLCDGFFIGAAFQVCGNAFGWSVATGTILHELPQEIADFVVLTGPGVSLSPLKALIANFASGLSVLIGAIIVSATPIDDSFIGLILAFGGGVYLHVGATDCLPKMYDPKLRFVERLAAMLAFVVGTVLIGLILIGHEHCFAPTSEGEGGHGHSHGHSH</sequence>
<gene>
    <name evidence="8" type="primary">SLC39A12</name>
    <name evidence="8" type="ORF">SNEC2469_LOCUS25659</name>
</gene>
<dbReference type="PANTHER" id="PTHR12191:SF37">
    <property type="entry name" value="ZINC TRANSPORTER FOI"/>
    <property type="match status" value="1"/>
</dbReference>
<comment type="similarity">
    <text evidence="2">Belongs to the ZIP transporter (TC 2.A.5) family.</text>
</comment>